<comment type="caution">
    <text evidence="1">The sequence shown here is derived from an EMBL/GenBank/DDBJ whole genome shotgun (WGS) entry which is preliminary data.</text>
</comment>
<accession>A0AAP0RGV9</accession>
<evidence type="ECO:0000313" key="2">
    <source>
        <dbReference type="Proteomes" id="UP001415857"/>
    </source>
</evidence>
<dbReference type="Proteomes" id="UP001415857">
    <property type="component" value="Unassembled WGS sequence"/>
</dbReference>
<dbReference type="EMBL" id="JBBPBK010000010">
    <property type="protein sequence ID" value="KAK9277544.1"/>
    <property type="molecule type" value="Genomic_DNA"/>
</dbReference>
<protein>
    <submittedName>
        <fullName evidence="1">Uncharacterized protein</fullName>
    </submittedName>
</protein>
<keyword evidence="2" id="KW-1185">Reference proteome</keyword>
<sequence>MYVCFLCNPICLLDMKVVFISNTNRFSKCNSELVLFQLNGMITSFHARDGDSAYLGSSPCQTSLHKVVSTTNIERNPFCGGIQTLRLSIRTEEECAHMHLAYAKHEMRIYALNVKRAYH</sequence>
<reference evidence="1 2" key="1">
    <citation type="journal article" date="2024" name="Plant J.">
        <title>Genome sequences and population genomics reveal climatic adaptation and genomic divergence between two closely related sweetgum species.</title>
        <authorList>
            <person name="Xu W.Q."/>
            <person name="Ren C.Q."/>
            <person name="Zhang X.Y."/>
            <person name="Comes H.P."/>
            <person name="Liu X.H."/>
            <person name="Li Y.G."/>
            <person name="Kettle C.J."/>
            <person name="Jalonen R."/>
            <person name="Gaisberger H."/>
            <person name="Ma Y.Z."/>
            <person name="Qiu Y.X."/>
        </authorList>
    </citation>
    <scope>NUCLEOTIDE SEQUENCE [LARGE SCALE GENOMIC DNA]</scope>
    <source>
        <strain evidence="1">Hangzhou</strain>
    </source>
</reference>
<proteinExistence type="predicted"/>
<name>A0AAP0RGV9_LIQFO</name>
<evidence type="ECO:0000313" key="1">
    <source>
        <dbReference type="EMBL" id="KAK9277544.1"/>
    </source>
</evidence>
<gene>
    <name evidence="1" type="ORF">L1049_007089</name>
</gene>
<organism evidence="1 2">
    <name type="scientific">Liquidambar formosana</name>
    <name type="common">Formosan gum</name>
    <dbReference type="NCBI Taxonomy" id="63359"/>
    <lineage>
        <taxon>Eukaryota</taxon>
        <taxon>Viridiplantae</taxon>
        <taxon>Streptophyta</taxon>
        <taxon>Embryophyta</taxon>
        <taxon>Tracheophyta</taxon>
        <taxon>Spermatophyta</taxon>
        <taxon>Magnoliopsida</taxon>
        <taxon>eudicotyledons</taxon>
        <taxon>Gunneridae</taxon>
        <taxon>Pentapetalae</taxon>
        <taxon>Saxifragales</taxon>
        <taxon>Altingiaceae</taxon>
        <taxon>Liquidambar</taxon>
    </lineage>
</organism>
<dbReference type="AlphaFoldDB" id="A0AAP0RGV9"/>